<gene>
    <name evidence="1" type="ORF">MOMUL_25120</name>
</gene>
<evidence type="ECO:0000313" key="1">
    <source>
        <dbReference type="EMBL" id="KYH31274.1"/>
    </source>
</evidence>
<name>A0A151AUC3_9FIRM</name>
<dbReference type="EMBL" id="LTBC01000013">
    <property type="protein sequence ID" value="KYH31274.1"/>
    <property type="molecule type" value="Genomic_DNA"/>
</dbReference>
<sequence length="66" mass="7447">MWTVIYIAANRKQALRLKEVLTQEGIMVNLRPIGSCQMEDLAGYELLVPESEAEEANEILNTALVR</sequence>
<evidence type="ECO:0000313" key="2">
    <source>
        <dbReference type="Proteomes" id="UP000075670"/>
    </source>
</evidence>
<dbReference type="OrthoDB" id="1684603at2"/>
<dbReference type="Proteomes" id="UP000075670">
    <property type="component" value="Unassembled WGS sequence"/>
</dbReference>
<keyword evidence="2" id="KW-1185">Reference proteome</keyword>
<dbReference type="PATRIC" id="fig|1122241.3.peg.2668"/>
<accession>A0A151AUC3</accession>
<organism evidence="1 2">
    <name type="scientific">Moorella mulderi DSM 14980</name>
    <dbReference type="NCBI Taxonomy" id="1122241"/>
    <lineage>
        <taxon>Bacteria</taxon>
        <taxon>Bacillati</taxon>
        <taxon>Bacillota</taxon>
        <taxon>Clostridia</taxon>
        <taxon>Neomoorellales</taxon>
        <taxon>Neomoorellaceae</taxon>
        <taxon>Neomoorella</taxon>
    </lineage>
</organism>
<dbReference type="AlphaFoldDB" id="A0A151AUC3"/>
<evidence type="ECO:0008006" key="3">
    <source>
        <dbReference type="Google" id="ProtNLM"/>
    </source>
</evidence>
<proteinExistence type="predicted"/>
<protein>
    <recommendedName>
        <fullName evidence="3">DUF2007 domain-containing protein</fullName>
    </recommendedName>
</protein>
<dbReference type="RefSeq" id="WP_054935309.1">
    <property type="nucleotide sequence ID" value="NZ_LTBC01000013.1"/>
</dbReference>
<reference evidence="1 2" key="1">
    <citation type="submission" date="2016-02" db="EMBL/GenBank/DDBJ databases">
        <title>Genome sequence of Moorella mulderi DSM 14980.</title>
        <authorList>
            <person name="Poehlein A."/>
            <person name="Daniel R."/>
        </authorList>
    </citation>
    <scope>NUCLEOTIDE SEQUENCE [LARGE SCALE GENOMIC DNA]</scope>
    <source>
        <strain evidence="1 2">DSM 14980</strain>
    </source>
</reference>
<comment type="caution">
    <text evidence="1">The sequence shown here is derived from an EMBL/GenBank/DDBJ whole genome shotgun (WGS) entry which is preliminary data.</text>
</comment>